<evidence type="ECO:0000313" key="1">
    <source>
        <dbReference type="EMBL" id="RYJ10546.1"/>
    </source>
</evidence>
<keyword evidence="1" id="KW-0067">ATP-binding</keyword>
<gene>
    <name evidence="1" type="ORF">ELS20_11445</name>
</gene>
<dbReference type="AlphaFoldDB" id="A0A482T508"/>
<evidence type="ECO:0000313" key="2">
    <source>
        <dbReference type="Proteomes" id="UP000293535"/>
    </source>
</evidence>
<dbReference type="Gene3D" id="3.40.50.300">
    <property type="entry name" value="P-loop containing nucleotide triphosphate hydrolases"/>
    <property type="match status" value="1"/>
</dbReference>
<dbReference type="RefSeq" id="WP_129755687.1">
    <property type="nucleotide sequence ID" value="NZ_JAFKAA010000002.1"/>
</dbReference>
<sequence>MSRIGLAAKSGWGKSYNTQLWLEKNLPDQDFAAVLDYKDEYRGLVEGVEPSNPDTDLCSWFIAGPKQVDWGPKAWKQVIDQGERVVIARYRIDGDDWRQVVGAVAAACRRLYEENPRAKILLGVDEAHIAAPQQGAYPEATKKAATTGRGEGLSSLWVSQRLAELDETIIAQWDEQILGGFSSQNDLNQIGVDYPADVHDVRASERCPSLPVPIQADGENVALRKFEEDGQTVGSEWIRSNDSGLLERVNTGDVAMSSTHYGTEGQTLVSPYA</sequence>
<dbReference type="Proteomes" id="UP000293535">
    <property type="component" value="Unassembled WGS sequence"/>
</dbReference>
<dbReference type="GO" id="GO:0005524">
    <property type="term" value="F:ATP binding"/>
    <property type="evidence" value="ECO:0007669"/>
    <property type="project" value="UniProtKB-KW"/>
</dbReference>
<proteinExistence type="predicted"/>
<name>A0A482T508_HALHI</name>
<dbReference type="EMBL" id="RZIG01000002">
    <property type="protein sequence ID" value="RYJ10546.1"/>
    <property type="molecule type" value="Genomic_DNA"/>
</dbReference>
<organism evidence="1 2">
    <name type="scientific">Haloarcula hispanica</name>
    <dbReference type="NCBI Taxonomy" id="51589"/>
    <lineage>
        <taxon>Archaea</taxon>
        <taxon>Methanobacteriati</taxon>
        <taxon>Methanobacteriota</taxon>
        <taxon>Stenosarchaea group</taxon>
        <taxon>Halobacteria</taxon>
        <taxon>Halobacteriales</taxon>
        <taxon>Haloarculaceae</taxon>
        <taxon>Haloarcula</taxon>
    </lineage>
</organism>
<accession>A0A482T508</accession>
<dbReference type="SUPFAM" id="SSF52540">
    <property type="entry name" value="P-loop containing nucleoside triphosphate hydrolases"/>
    <property type="match status" value="1"/>
</dbReference>
<dbReference type="InterPro" id="IPR027417">
    <property type="entry name" value="P-loop_NTPase"/>
</dbReference>
<protein>
    <submittedName>
        <fullName evidence="1">ATP-binding protein</fullName>
    </submittedName>
</protein>
<comment type="caution">
    <text evidence="1">The sequence shown here is derived from an EMBL/GenBank/DDBJ whole genome shotgun (WGS) entry which is preliminary data.</text>
</comment>
<reference evidence="1 2" key="1">
    <citation type="submission" date="2018-12" db="EMBL/GenBank/DDBJ databases">
        <title>Draft genome sequence of Haloarcula hispinica strain 18.1, an halophilic archaeon isolated from Chott El Jerid of Southern Tunisia.</title>
        <authorList>
            <person name="Najjari A."/>
            <person name="Ben Dhia O."/>
            <person name="Ferjani R."/>
            <person name="Mahjoubi M."/>
            <person name="Sghaier H."/>
            <person name="Elshahed M."/>
            <person name="Ouzari H.I."/>
            <person name="Cherid A."/>
            <person name="Youssef N."/>
        </authorList>
    </citation>
    <scope>NUCLEOTIDE SEQUENCE [LARGE SCALE GENOMIC DNA]</scope>
    <source>
        <strain evidence="1 2">18.1</strain>
    </source>
</reference>
<keyword evidence="1" id="KW-0547">Nucleotide-binding</keyword>